<dbReference type="EMBL" id="KV748814">
    <property type="protein sequence ID" value="OCL12897.1"/>
    <property type="molecule type" value="Genomic_DNA"/>
</dbReference>
<dbReference type="AlphaFoldDB" id="A0A8E2F949"/>
<evidence type="ECO:0000313" key="2">
    <source>
        <dbReference type="EMBL" id="OCL12897.1"/>
    </source>
</evidence>
<proteinExistence type="predicted"/>
<name>A0A8E2F949_9PEZI</name>
<accession>A0A8E2F949</accession>
<keyword evidence="3" id="KW-1185">Reference proteome</keyword>
<evidence type="ECO:0000313" key="3">
    <source>
        <dbReference type="Proteomes" id="UP000250140"/>
    </source>
</evidence>
<reference evidence="2 3" key="1">
    <citation type="journal article" date="2016" name="Nat. Commun.">
        <title>Ectomycorrhizal ecology is imprinted in the genome of the dominant symbiotic fungus Cenococcum geophilum.</title>
        <authorList>
            <consortium name="DOE Joint Genome Institute"/>
            <person name="Peter M."/>
            <person name="Kohler A."/>
            <person name="Ohm R.A."/>
            <person name="Kuo A."/>
            <person name="Krutzmann J."/>
            <person name="Morin E."/>
            <person name="Arend M."/>
            <person name="Barry K.W."/>
            <person name="Binder M."/>
            <person name="Choi C."/>
            <person name="Clum A."/>
            <person name="Copeland A."/>
            <person name="Grisel N."/>
            <person name="Haridas S."/>
            <person name="Kipfer T."/>
            <person name="LaButti K."/>
            <person name="Lindquist E."/>
            <person name="Lipzen A."/>
            <person name="Maire R."/>
            <person name="Meier B."/>
            <person name="Mihaltcheva S."/>
            <person name="Molinier V."/>
            <person name="Murat C."/>
            <person name="Poggeler S."/>
            <person name="Quandt C.A."/>
            <person name="Sperisen C."/>
            <person name="Tritt A."/>
            <person name="Tisserant E."/>
            <person name="Crous P.W."/>
            <person name="Henrissat B."/>
            <person name="Nehls U."/>
            <person name="Egli S."/>
            <person name="Spatafora J.W."/>
            <person name="Grigoriev I.V."/>
            <person name="Martin F.M."/>
        </authorList>
    </citation>
    <scope>NUCLEOTIDE SEQUENCE [LARGE SCALE GENOMIC DNA]</scope>
    <source>
        <strain evidence="2 3">CBS 207.34</strain>
    </source>
</reference>
<evidence type="ECO:0000256" key="1">
    <source>
        <dbReference type="SAM" id="MobiDB-lite"/>
    </source>
</evidence>
<organism evidence="2 3">
    <name type="scientific">Glonium stellatum</name>
    <dbReference type="NCBI Taxonomy" id="574774"/>
    <lineage>
        <taxon>Eukaryota</taxon>
        <taxon>Fungi</taxon>
        <taxon>Dikarya</taxon>
        <taxon>Ascomycota</taxon>
        <taxon>Pezizomycotina</taxon>
        <taxon>Dothideomycetes</taxon>
        <taxon>Pleosporomycetidae</taxon>
        <taxon>Gloniales</taxon>
        <taxon>Gloniaceae</taxon>
        <taxon>Glonium</taxon>
    </lineage>
</organism>
<gene>
    <name evidence="2" type="ORF">AOQ84DRAFT_133981</name>
</gene>
<protein>
    <submittedName>
        <fullName evidence="2">Uncharacterized protein</fullName>
    </submittedName>
</protein>
<sequence>MRGPGWAMVSRSAGRRMDETGRQPSTFPSPFLRLPTTHKRRATLMEQSWGKEGSVSRRVESSHRLLLHSTSKTTHKRPAMLVVMPRSRPSPSPIHPAQEPFEPFDGFPRFQRFRGKASLPHILPLCHSTLPYPSCPILPCCILLGLRLLPTYLPTHLLTYLPTYLPIPHTRPTPLLLLSQLPSCFPSNPSSRPCPSLEQHTYRLTYPRPGPLRRRSGCESLMLAAASGLRRWIY</sequence>
<dbReference type="Proteomes" id="UP000250140">
    <property type="component" value="Unassembled WGS sequence"/>
</dbReference>
<feature type="region of interest" description="Disordered" evidence="1">
    <location>
        <begin position="1"/>
        <end position="30"/>
    </location>
</feature>